<dbReference type="InterPro" id="IPR036388">
    <property type="entry name" value="WH-like_DNA-bd_sf"/>
</dbReference>
<evidence type="ECO:0000256" key="1">
    <source>
        <dbReference type="SAM" id="Coils"/>
    </source>
</evidence>
<gene>
    <name evidence="3" type="ORF">MUN89_02020</name>
</gene>
<sequence>MYELFILGELMDKPMHGYLLQYILGKVIGPNRKMSWGVLYPLIESLKKDGCITQEFPPHTGPGRPKKILRITETGEQRFYMLMTQPMDYDQNTEDLFDVKLSNFHHIDIGEKITILEEYRGYLAFLREHLEENQTVVEQEAEIAEQEKESILLVLTHRKKRLLADVNWVEQEITKLKEANT</sequence>
<accession>A0ABY4EL59</accession>
<reference evidence="3 4" key="1">
    <citation type="submission" date="2022-04" db="EMBL/GenBank/DDBJ databases">
        <title>Halobacillus sp. isolated from saltern.</title>
        <authorList>
            <person name="Won M."/>
            <person name="Lee C.-M."/>
            <person name="Woen H.-Y."/>
            <person name="Kwon S.-W."/>
        </authorList>
    </citation>
    <scope>NUCLEOTIDE SEQUENCE [LARGE SCALE GENOMIC DNA]</scope>
    <source>
        <strain evidence="3 4">SSBR10-3</strain>
    </source>
</reference>
<dbReference type="EMBL" id="CP095073">
    <property type="protein sequence ID" value="UOQ44757.1"/>
    <property type="molecule type" value="Genomic_DNA"/>
</dbReference>
<dbReference type="Pfam" id="PF03551">
    <property type="entry name" value="PadR"/>
    <property type="match status" value="1"/>
</dbReference>
<dbReference type="PANTHER" id="PTHR33169">
    <property type="entry name" value="PADR-FAMILY TRANSCRIPTIONAL REGULATOR"/>
    <property type="match status" value="1"/>
</dbReference>
<evidence type="ECO:0000313" key="4">
    <source>
        <dbReference type="Proteomes" id="UP000831787"/>
    </source>
</evidence>
<dbReference type="Proteomes" id="UP000831787">
    <property type="component" value="Chromosome"/>
</dbReference>
<keyword evidence="4" id="KW-1185">Reference proteome</keyword>
<keyword evidence="1" id="KW-0175">Coiled coil</keyword>
<proteinExistence type="predicted"/>
<name>A0ABY4EL59_9BACI</name>
<dbReference type="InterPro" id="IPR036390">
    <property type="entry name" value="WH_DNA-bd_sf"/>
</dbReference>
<dbReference type="InterPro" id="IPR052509">
    <property type="entry name" value="Metal_resp_DNA-bind_regulator"/>
</dbReference>
<dbReference type="SUPFAM" id="SSF46785">
    <property type="entry name" value="Winged helix' DNA-binding domain"/>
    <property type="match status" value="1"/>
</dbReference>
<evidence type="ECO:0000313" key="3">
    <source>
        <dbReference type="EMBL" id="UOQ44757.1"/>
    </source>
</evidence>
<dbReference type="RefSeq" id="WP_244710969.1">
    <property type="nucleotide sequence ID" value="NZ_CP095073.1"/>
</dbReference>
<feature type="coiled-coil region" evidence="1">
    <location>
        <begin position="127"/>
        <end position="179"/>
    </location>
</feature>
<feature type="domain" description="Transcription regulator PadR N-terminal" evidence="2">
    <location>
        <begin position="6"/>
        <end position="78"/>
    </location>
</feature>
<protein>
    <submittedName>
        <fullName evidence="3">PadR family transcriptional regulator</fullName>
    </submittedName>
</protein>
<dbReference type="PANTHER" id="PTHR33169:SF26">
    <property type="entry name" value="CONSERVED PROTEIN"/>
    <property type="match status" value="1"/>
</dbReference>
<dbReference type="Gene3D" id="1.10.10.10">
    <property type="entry name" value="Winged helix-like DNA-binding domain superfamily/Winged helix DNA-binding domain"/>
    <property type="match status" value="1"/>
</dbReference>
<dbReference type="InterPro" id="IPR005149">
    <property type="entry name" value="Tscrpt_reg_PadR_N"/>
</dbReference>
<evidence type="ECO:0000259" key="2">
    <source>
        <dbReference type="Pfam" id="PF03551"/>
    </source>
</evidence>
<organism evidence="3 4">
    <name type="scientific">Halobacillus salinarum</name>
    <dbReference type="NCBI Taxonomy" id="2932257"/>
    <lineage>
        <taxon>Bacteria</taxon>
        <taxon>Bacillati</taxon>
        <taxon>Bacillota</taxon>
        <taxon>Bacilli</taxon>
        <taxon>Bacillales</taxon>
        <taxon>Bacillaceae</taxon>
        <taxon>Halobacillus</taxon>
    </lineage>
</organism>